<name>A0A6C0FNT5_9BACL</name>
<dbReference type="InterPro" id="IPR026045">
    <property type="entry name" value="Ferric-bd"/>
</dbReference>
<keyword evidence="1 2" id="KW-0732">Signal</keyword>
<dbReference type="GO" id="GO:0030976">
    <property type="term" value="F:thiamine pyrophosphate binding"/>
    <property type="evidence" value="ECO:0007669"/>
    <property type="project" value="TreeGrafter"/>
</dbReference>
<dbReference type="GO" id="GO:0030975">
    <property type="term" value="F:thiamine binding"/>
    <property type="evidence" value="ECO:0007669"/>
    <property type="project" value="TreeGrafter"/>
</dbReference>
<dbReference type="SUPFAM" id="SSF53850">
    <property type="entry name" value="Periplasmic binding protein-like II"/>
    <property type="match status" value="1"/>
</dbReference>
<reference evidence="3 4" key="1">
    <citation type="submission" date="2020-01" db="EMBL/GenBank/DDBJ databases">
        <title>Paenibacillus sp. nov., isolated from tomato rhizosphere.</title>
        <authorList>
            <person name="Weon H.-Y."/>
            <person name="Lee S.A."/>
        </authorList>
    </citation>
    <scope>NUCLEOTIDE SEQUENCE [LARGE SCALE GENOMIC DNA]</scope>
    <source>
        <strain evidence="3 4">12200R-189</strain>
    </source>
</reference>
<dbReference type="NCBIfam" id="TIGR03227">
    <property type="entry name" value="PhnS"/>
    <property type="match status" value="1"/>
</dbReference>
<dbReference type="InterPro" id="IPR017637">
    <property type="entry name" value="AminoethylPonate_ABC-bd"/>
</dbReference>
<dbReference type="RefSeq" id="WP_162354622.1">
    <property type="nucleotide sequence ID" value="NZ_CP048209.1"/>
</dbReference>
<evidence type="ECO:0000313" key="3">
    <source>
        <dbReference type="EMBL" id="QHT58547.1"/>
    </source>
</evidence>
<evidence type="ECO:0000256" key="2">
    <source>
        <dbReference type="SAM" id="SignalP"/>
    </source>
</evidence>
<evidence type="ECO:0000313" key="4">
    <source>
        <dbReference type="Proteomes" id="UP000476064"/>
    </source>
</evidence>
<dbReference type="Pfam" id="PF13343">
    <property type="entry name" value="SBP_bac_6"/>
    <property type="match status" value="1"/>
</dbReference>
<organism evidence="3 4">
    <name type="scientific">Paenibacillus lycopersici</name>
    <dbReference type="NCBI Taxonomy" id="2704462"/>
    <lineage>
        <taxon>Bacteria</taxon>
        <taxon>Bacillati</taxon>
        <taxon>Bacillota</taxon>
        <taxon>Bacilli</taxon>
        <taxon>Bacillales</taxon>
        <taxon>Paenibacillaceae</taxon>
        <taxon>Paenibacillus</taxon>
    </lineage>
</organism>
<dbReference type="Proteomes" id="UP000476064">
    <property type="component" value="Chromosome"/>
</dbReference>
<sequence length="373" mass="40328">MQTKSKTLLLGTLAGLTVIASACGQAGNNANGADNAASGSGSNTKSSSTVTLYTADGLEDYYKEVLPAFEAANGVKVNMVADGSGAIMNRMTIEKDSPKADVTVILPPFIQQAQQASLLQAYKSTEDAAIPDARKDKDGYWTAFMNNYINFAYNPDLTKTPPATFNDLLTADYKDGVAYSNPITAGDGMAVLIMLEKMLGEDGAFTYLKKLEQNVKFHTKGTGYLDVLINRGEIKVANGDLQMDMQDKTGGNMSLEPLFLKATNDGQPVTFEDPYAIGLVKGGPNAETGKKLIDYLLSKDAQEKTYDIYGMSVRSDVTGSGEKADAIQKELEGVQVLDIDWNHVIEKQKAWQDKWQAEVLHAYNKQGDVVAPK</sequence>
<feature type="signal peptide" evidence="2">
    <location>
        <begin position="1"/>
        <end position="22"/>
    </location>
</feature>
<dbReference type="GO" id="GO:0015888">
    <property type="term" value="P:thiamine transport"/>
    <property type="evidence" value="ECO:0007669"/>
    <property type="project" value="TreeGrafter"/>
</dbReference>
<dbReference type="PIRSF" id="PIRSF002825">
    <property type="entry name" value="CfbpA"/>
    <property type="match status" value="1"/>
</dbReference>
<dbReference type="Gene3D" id="3.40.190.10">
    <property type="entry name" value="Periplasmic binding protein-like II"/>
    <property type="match status" value="2"/>
</dbReference>
<dbReference type="KEGG" id="plyc:GXP70_00175"/>
<protein>
    <submittedName>
        <fullName evidence="3">2-aminoethylphosphonate ABC transporter substrate-binding protein</fullName>
    </submittedName>
</protein>
<dbReference type="NCBIfam" id="NF011620">
    <property type="entry name" value="PRK15046.1"/>
    <property type="match status" value="1"/>
</dbReference>
<gene>
    <name evidence="3" type="primary">phnS</name>
    <name evidence="3" type="ORF">GXP70_00175</name>
</gene>
<accession>A0A6C0FNT5</accession>
<dbReference type="AlphaFoldDB" id="A0A6C0FNT5"/>
<dbReference type="PANTHER" id="PTHR30006">
    <property type="entry name" value="THIAMINE-BINDING PERIPLASMIC PROTEIN-RELATED"/>
    <property type="match status" value="1"/>
</dbReference>
<keyword evidence="4" id="KW-1185">Reference proteome</keyword>
<dbReference type="EMBL" id="CP048209">
    <property type="protein sequence ID" value="QHT58547.1"/>
    <property type="molecule type" value="Genomic_DNA"/>
</dbReference>
<dbReference type="PROSITE" id="PS51257">
    <property type="entry name" value="PROKAR_LIPOPROTEIN"/>
    <property type="match status" value="1"/>
</dbReference>
<evidence type="ECO:0000256" key="1">
    <source>
        <dbReference type="ARBA" id="ARBA00022729"/>
    </source>
</evidence>
<dbReference type="PANTHER" id="PTHR30006:SF2">
    <property type="entry name" value="ABC TRANSPORTER SUBSTRATE-BINDING PROTEIN"/>
    <property type="match status" value="1"/>
</dbReference>
<proteinExistence type="predicted"/>
<dbReference type="GO" id="GO:0030288">
    <property type="term" value="C:outer membrane-bounded periplasmic space"/>
    <property type="evidence" value="ECO:0007669"/>
    <property type="project" value="TreeGrafter"/>
</dbReference>
<feature type="chain" id="PRO_5038721544" evidence="2">
    <location>
        <begin position="23"/>
        <end position="373"/>
    </location>
</feature>